<evidence type="ECO:0000313" key="2">
    <source>
        <dbReference type="EMBL" id="AAZ72226.1"/>
    </source>
</evidence>
<keyword evidence="1" id="KW-1133">Transmembrane helix</keyword>
<evidence type="ECO:0000256" key="1">
    <source>
        <dbReference type="SAM" id="Phobius"/>
    </source>
</evidence>
<dbReference type="OrthoDB" id="137950at2157"/>
<dbReference type="EMBL" id="CP000099">
    <property type="protein sequence ID" value="AAZ72226.1"/>
    <property type="molecule type" value="Genomic_DNA"/>
</dbReference>
<name>Q466G6_METBF</name>
<dbReference type="AlphaFoldDB" id="Q466G6"/>
<dbReference type="HOGENOM" id="CLU_168016_0_0_2"/>
<sequence length="117" mass="13272">MKYINKYGKLLLSAYIMKKMKSVKSPGKKGILRKYAKLALGAYLLNKLRSERLEKEVEAEFEPEEMMLSEAEEAEKGRGRPSMKMGKIILGVLAGATLLYAIKRRAAKKRGHKIKVE</sequence>
<accession>Q466G6</accession>
<keyword evidence="1" id="KW-0472">Membrane</keyword>
<feature type="transmembrane region" description="Helical" evidence="1">
    <location>
        <begin position="85"/>
        <end position="102"/>
    </location>
</feature>
<keyword evidence="1" id="KW-0812">Transmembrane</keyword>
<protein>
    <submittedName>
        <fullName evidence="2">Uncharacterized protein</fullName>
    </submittedName>
</protein>
<dbReference type="eggNOG" id="arCOG06768">
    <property type="taxonomic scope" value="Archaea"/>
</dbReference>
<proteinExistence type="predicted"/>
<gene>
    <name evidence="2" type="ordered locus">Mbar_A3348</name>
</gene>
<dbReference type="KEGG" id="mba:Mbar_A3348"/>
<reference evidence="2" key="1">
    <citation type="submission" date="2006-06" db="EMBL/GenBank/DDBJ databases">
        <title>Complete sequence of chromosome 1 of Methanosarcina barkeri str. fusaro.</title>
        <authorList>
            <person name="Copeland A."/>
            <person name="Lucas S."/>
            <person name="Lapidus A."/>
            <person name="Barry K."/>
            <person name="Detter J.C."/>
            <person name="Glavina T."/>
            <person name="Hammon N."/>
            <person name="Israni S."/>
            <person name="Pitluck S."/>
            <person name="Goodwin L.A."/>
            <person name="Saunders E.H."/>
            <person name="Schmutz J."/>
            <person name="Larimer F."/>
            <person name="Land M."/>
            <person name="Anderson I."/>
            <person name="Richardson P."/>
        </authorList>
    </citation>
    <scope>NUCLEOTIDE SEQUENCE</scope>
    <source>
        <strain evidence="2">Fusaro</strain>
    </source>
</reference>
<dbReference type="PaxDb" id="269797-Mbar_A3348"/>
<organism evidence="2">
    <name type="scientific">Methanosarcina barkeri (strain Fusaro / DSM 804)</name>
    <dbReference type="NCBI Taxonomy" id="269797"/>
    <lineage>
        <taxon>Archaea</taxon>
        <taxon>Methanobacteriati</taxon>
        <taxon>Methanobacteriota</taxon>
        <taxon>Stenosarchaea group</taxon>
        <taxon>Methanomicrobia</taxon>
        <taxon>Methanosarcinales</taxon>
        <taxon>Methanosarcinaceae</taxon>
        <taxon>Methanosarcina</taxon>
    </lineage>
</organism>